<dbReference type="CDD" id="cd09857">
    <property type="entry name" value="PIN_EXO1"/>
    <property type="match status" value="1"/>
</dbReference>
<dbReference type="InterPro" id="IPR008918">
    <property type="entry name" value="HhH2"/>
</dbReference>
<keyword evidence="4" id="KW-0479">Metal-binding</keyword>
<evidence type="ECO:0000256" key="10">
    <source>
        <dbReference type="ARBA" id="ARBA00023242"/>
    </source>
</evidence>
<evidence type="ECO:0000256" key="7">
    <source>
        <dbReference type="ARBA" id="ARBA00022801"/>
    </source>
</evidence>
<evidence type="ECO:0000256" key="6">
    <source>
        <dbReference type="ARBA" id="ARBA00022763"/>
    </source>
</evidence>
<dbReference type="PANTHER" id="PTHR11081">
    <property type="entry name" value="FLAP ENDONUCLEASE FAMILY MEMBER"/>
    <property type="match status" value="1"/>
</dbReference>
<evidence type="ECO:0000259" key="11">
    <source>
        <dbReference type="SMART" id="SM00484"/>
    </source>
</evidence>
<dbReference type="EMBL" id="JWZT01004779">
    <property type="protein sequence ID" value="KII63064.1"/>
    <property type="molecule type" value="Genomic_DNA"/>
</dbReference>
<sequence length="441" mass="49285">MGIKGLLPFLSSIQERCHISEFSGQVIGIDGYCWIHRGIIGCALDLASGKETDFYVSYFMKRLKILIENGVIPVVVFDGAEYLAKSDKETERNEKRDKYLQMGKEFYEKGDIKQANQCFQHSIDACKKNDVSCVVAPFEADAQLAFLYKKGVISACISEDSDLLAFGCGTVIYKLDSSGMGVKIDYENIDKINSFKDILNEKVSFLQLCVMAGCDYLPSIKGIGMATACKLVHQHRDIYKHHWVFDHLSASLVPLSCEEITTLAIDGKPYQPPLENSIVFQIALGNVHPKDFSIIGHNHFKQVYNSEVSTSQHPKKLSQISTPASLLSLHVTSLPDINGTSPYFTKNKCIDDESILSPPVVGKRNWINDENDEDIEIYAKKLSVHGAFHSQPISSSTPIVSRPFPKPSLKLGLSKKSKRKLEPVLKDSTRVNTLYNYMNKN</sequence>
<dbReference type="GO" id="GO:0006281">
    <property type="term" value="P:DNA repair"/>
    <property type="evidence" value="ECO:0007669"/>
    <property type="project" value="UniProtKB-KW"/>
</dbReference>
<protein>
    <submittedName>
        <fullName evidence="13">Exonuclease 1</fullName>
    </submittedName>
</protein>
<dbReference type="Pfam" id="PF00867">
    <property type="entry name" value="XPG_I"/>
    <property type="match status" value="1"/>
</dbReference>
<evidence type="ECO:0000259" key="12">
    <source>
        <dbReference type="SMART" id="SM00485"/>
    </source>
</evidence>
<dbReference type="PRINTS" id="PR00853">
    <property type="entry name" value="XPGRADSUPER"/>
</dbReference>
<dbReference type="FunFam" id="3.40.50.1010:FF:000002">
    <property type="entry name" value="Exonuclease 1, putative"/>
    <property type="match status" value="1"/>
</dbReference>
<evidence type="ECO:0000256" key="5">
    <source>
        <dbReference type="ARBA" id="ARBA00022759"/>
    </source>
</evidence>
<dbReference type="InterPro" id="IPR006084">
    <property type="entry name" value="XPG/Rad2"/>
</dbReference>
<accession>A0A0C2MFA7</accession>
<dbReference type="AlphaFoldDB" id="A0A0C2MFA7"/>
<dbReference type="SUPFAM" id="SSF88723">
    <property type="entry name" value="PIN domain-like"/>
    <property type="match status" value="1"/>
</dbReference>
<dbReference type="InterPro" id="IPR006085">
    <property type="entry name" value="XPG_DNA_repair_N"/>
</dbReference>
<proteinExistence type="predicted"/>
<dbReference type="Pfam" id="PF00752">
    <property type="entry name" value="XPG_N"/>
    <property type="match status" value="1"/>
</dbReference>
<evidence type="ECO:0000256" key="3">
    <source>
        <dbReference type="ARBA" id="ARBA00022722"/>
    </source>
</evidence>
<organism evidence="13 14">
    <name type="scientific">Thelohanellus kitauei</name>
    <name type="common">Myxosporean</name>
    <dbReference type="NCBI Taxonomy" id="669202"/>
    <lineage>
        <taxon>Eukaryota</taxon>
        <taxon>Metazoa</taxon>
        <taxon>Cnidaria</taxon>
        <taxon>Myxozoa</taxon>
        <taxon>Myxosporea</taxon>
        <taxon>Bivalvulida</taxon>
        <taxon>Platysporina</taxon>
        <taxon>Myxobolidae</taxon>
        <taxon>Thelohanellus</taxon>
    </lineage>
</organism>
<keyword evidence="14" id="KW-1185">Reference proteome</keyword>
<dbReference type="Proteomes" id="UP000031668">
    <property type="component" value="Unassembled WGS sequence"/>
</dbReference>
<comment type="cofactor">
    <cofactor evidence="1">
        <name>Mg(2+)</name>
        <dbReference type="ChEBI" id="CHEBI:18420"/>
    </cofactor>
</comment>
<keyword evidence="6" id="KW-0227">DNA damage</keyword>
<evidence type="ECO:0000256" key="4">
    <source>
        <dbReference type="ARBA" id="ARBA00022723"/>
    </source>
</evidence>
<gene>
    <name evidence="13" type="ORF">RF11_12390</name>
</gene>
<evidence type="ECO:0000256" key="2">
    <source>
        <dbReference type="ARBA" id="ARBA00004123"/>
    </source>
</evidence>
<dbReference type="Gene3D" id="1.10.150.20">
    <property type="entry name" value="5' to 3' exonuclease, C-terminal subdomain"/>
    <property type="match status" value="1"/>
</dbReference>
<dbReference type="InterPro" id="IPR044752">
    <property type="entry name" value="PIN-like_EXO1"/>
</dbReference>
<dbReference type="SMART" id="SM00485">
    <property type="entry name" value="XPGN"/>
    <property type="match status" value="1"/>
</dbReference>
<dbReference type="GO" id="GO:0004527">
    <property type="term" value="F:exonuclease activity"/>
    <property type="evidence" value="ECO:0007669"/>
    <property type="project" value="UniProtKB-KW"/>
</dbReference>
<dbReference type="InterPro" id="IPR029060">
    <property type="entry name" value="PIN-like_dom_sf"/>
</dbReference>
<reference evidence="13 14" key="1">
    <citation type="journal article" date="2014" name="Genome Biol. Evol.">
        <title>The genome of the myxosporean Thelohanellus kitauei shows adaptations to nutrient acquisition within its fish host.</title>
        <authorList>
            <person name="Yang Y."/>
            <person name="Xiong J."/>
            <person name="Zhou Z."/>
            <person name="Huo F."/>
            <person name="Miao W."/>
            <person name="Ran C."/>
            <person name="Liu Y."/>
            <person name="Zhang J."/>
            <person name="Feng J."/>
            <person name="Wang M."/>
            <person name="Wang M."/>
            <person name="Wang L."/>
            <person name="Yao B."/>
        </authorList>
    </citation>
    <scope>NUCLEOTIDE SEQUENCE [LARGE SCALE GENOMIC DNA]</scope>
    <source>
        <strain evidence="13">Wuqing</strain>
    </source>
</reference>
<keyword evidence="10" id="KW-0539">Nucleus</keyword>
<dbReference type="GO" id="GO:0003677">
    <property type="term" value="F:DNA binding"/>
    <property type="evidence" value="ECO:0007669"/>
    <property type="project" value="InterPro"/>
</dbReference>
<keyword evidence="5" id="KW-0255">Endonuclease</keyword>
<dbReference type="PANTHER" id="PTHR11081:SF9">
    <property type="entry name" value="FLAP ENDONUCLEASE 1"/>
    <property type="match status" value="1"/>
</dbReference>
<feature type="domain" description="XPG N-terminal" evidence="12">
    <location>
        <begin position="1"/>
        <end position="99"/>
    </location>
</feature>
<dbReference type="SMART" id="SM00484">
    <property type="entry name" value="XPGI"/>
    <property type="match status" value="1"/>
</dbReference>
<evidence type="ECO:0000313" key="14">
    <source>
        <dbReference type="Proteomes" id="UP000031668"/>
    </source>
</evidence>
<feature type="domain" description="XPG-I" evidence="11">
    <location>
        <begin position="127"/>
        <end position="198"/>
    </location>
</feature>
<dbReference type="GO" id="GO:0005634">
    <property type="term" value="C:nucleus"/>
    <property type="evidence" value="ECO:0007669"/>
    <property type="project" value="UniProtKB-SubCell"/>
</dbReference>
<dbReference type="OrthoDB" id="6020421at2759"/>
<dbReference type="InterPro" id="IPR006086">
    <property type="entry name" value="XPG-I_dom"/>
</dbReference>
<dbReference type="InterPro" id="IPR036279">
    <property type="entry name" value="5-3_exonuclease_C_sf"/>
</dbReference>
<evidence type="ECO:0000256" key="1">
    <source>
        <dbReference type="ARBA" id="ARBA00001946"/>
    </source>
</evidence>
<evidence type="ECO:0000256" key="8">
    <source>
        <dbReference type="ARBA" id="ARBA00022842"/>
    </source>
</evidence>
<comment type="caution">
    <text evidence="13">The sequence shown here is derived from an EMBL/GenBank/DDBJ whole genome shotgun (WGS) entry which is preliminary data.</text>
</comment>
<dbReference type="GO" id="GO:0017108">
    <property type="term" value="F:5'-flap endonuclease activity"/>
    <property type="evidence" value="ECO:0007669"/>
    <property type="project" value="TreeGrafter"/>
</dbReference>
<evidence type="ECO:0000256" key="9">
    <source>
        <dbReference type="ARBA" id="ARBA00023204"/>
    </source>
</evidence>
<dbReference type="GO" id="GO:0046872">
    <property type="term" value="F:metal ion binding"/>
    <property type="evidence" value="ECO:0007669"/>
    <property type="project" value="UniProtKB-KW"/>
</dbReference>
<name>A0A0C2MFA7_THEKT</name>
<evidence type="ECO:0000313" key="13">
    <source>
        <dbReference type="EMBL" id="KII63064.1"/>
    </source>
</evidence>
<keyword evidence="3" id="KW-0540">Nuclease</keyword>
<keyword evidence="7" id="KW-0378">Hydrolase</keyword>
<keyword evidence="8" id="KW-0460">Magnesium</keyword>
<comment type="subcellular location">
    <subcellularLocation>
        <location evidence="2">Nucleus</location>
    </subcellularLocation>
</comment>
<dbReference type="Gene3D" id="3.40.50.1010">
    <property type="entry name" value="5'-nuclease"/>
    <property type="match status" value="1"/>
</dbReference>
<keyword evidence="9" id="KW-0234">DNA repair</keyword>
<dbReference type="SUPFAM" id="SSF47807">
    <property type="entry name" value="5' to 3' exonuclease, C-terminal subdomain"/>
    <property type="match status" value="1"/>
</dbReference>
<dbReference type="SMART" id="SM00279">
    <property type="entry name" value="HhH2"/>
    <property type="match status" value="1"/>
</dbReference>
<keyword evidence="13" id="KW-0269">Exonuclease</keyword>